<keyword evidence="3" id="KW-1185">Reference proteome</keyword>
<name>A0A261XVC7_9FUNG</name>
<dbReference type="Proteomes" id="UP000242875">
    <property type="component" value="Unassembled WGS sequence"/>
</dbReference>
<gene>
    <name evidence="2" type="ORF">BZG36_04756</name>
</gene>
<evidence type="ECO:0000313" key="2">
    <source>
        <dbReference type="EMBL" id="OZJ02194.1"/>
    </source>
</evidence>
<feature type="compositionally biased region" description="Low complexity" evidence="1">
    <location>
        <begin position="31"/>
        <end position="51"/>
    </location>
</feature>
<protein>
    <recommendedName>
        <fullName evidence="4">WWE domain-containing protein</fullName>
    </recommendedName>
</protein>
<feature type="region of interest" description="Disordered" evidence="1">
    <location>
        <begin position="27"/>
        <end position="57"/>
    </location>
</feature>
<dbReference type="OrthoDB" id="2238646at2759"/>
<evidence type="ECO:0000256" key="1">
    <source>
        <dbReference type="SAM" id="MobiDB-lite"/>
    </source>
</evidence>
<accession>A0A261XVC7</accession>
<comment type="caution">
    <text evidence="2">The sequence shown here is derived from an EMBL/GenBank/DDBJ whole genome shotgun (WGS) entry which is preliminary data.</text>
</comment>
<sequence length="129" mass="14602">MPLPASAGSIEELHKRSFLEGFCTTPSFDRPFTPVPSTSTSLSTTSSSPEPGTGRRTSEVTWLFFSQGRWQPFQEDNHRKIEQAFTLGGVYVDIKDKNFPALKCVRVFPGRFYLSYLGMKYRIQAVIQN</sequence>
<organism evidence="2 3">
    <name type="scientific">Bifiguratus adelaidae</name>
    <dbReference type="NCBI Taxonomy" id="1938954"/>
    <lineage>
        <taxon>Eukaryota</taxon>
        <taxon>Fungi</taxon>
        <taxon>Fungi incertae sedis</taxon>
        <taxon>Mucoromycota</taxon>
        <taxon>Mucoromycotina</taxon>
        <taxon>Endogonomycetes</taxon>
        <taxon>Endogonales</taxon>
        <taxon>Endogonales incertae sedis</taxon>
        <taxon>Bifiguratus</taxon>
    </lineage>
</organism>
<evidence type="ECO:0000313" key="3">
    <source>
        <dbReference type="Proteomes" id="UP000242875"/>
    </source>
</evidence>
<proteinExistence type="predicted"/>
<dbReference type="SUPFAM" id="SSF117839">
    <property type="entry name" value="WWE domain"/>
    <property type="match status" value="1"/>
</dbReference>
<dbReference type="InterPro" id="IPR037197">
    <property type="entry name" value="WWE_dom_sf"/>
</dbReference>
<reference evidence="2 3" key="1">
    <citation type="journal article" date="2017" name="Mycologia">
        <title>Bifiguratus adelaidae, gen. et sp. nov., a new member of Mucoromycotina in endophytic and soil-dwelling habitats.</title>
        <authorList>
            <person name="Torres-Cruz T.J."/>
            <person name="Billingsley Tobias T.L."/>
            <person name="Almatruk M."/>
            <person name="Hesse C."/>
            <person name="Kuske C.R."/>
            <person name="Desiro A."/>
            <person name="Benucci G.M."/>
            <person name="Bonito G."/>
            <person name="Stajich J.E."/>
            <person name="Dunlap C."/>
            <person name="Arnold A.E."/>
            <person name="Porras-Alfaro A."/>
        </authorList>
    </citation>
    <scope>NUCLEOTIDE SEQUENCE [LARGE SCALE GENOMIC DNA]</scope>
    <source>
        <strain evidence="2 3">AZ0501</strain>
    </source>
</reference>
<dbReference type="EMBL" id="MVBO01000177">
    <property type="protein sequence ID" value="OZJ02194.1"/>
    <property type="molecule type" value="Genomic_DNA"/>
</dbReference>
<evidence type="ECO:0008006" key="4">
    <source>
        <dbReference type="Google" id="ProtNLM"/>
    </source>
</evidence>
<dbReference type="AlphaFoldDB" id="A0A261XVC7"/>